<evidence type="ECO:0000313" key="2">
    <source>
        <dbReference type="EMBL" id="JAP70773.1"/>
    </source>
</evidence>
<reference evidence="2" key="1">
    <citation type="submission" date="2016-02" db="EMBL/GenBank/DDBJ databases">
        <title>RNAseq analyses of the midgut from blood- or serum-fed Ixodes ricinus ticks.</title>
        <authorList>
            <person name="Perner J."/>
            <person name="Provaznik J."/>
            <person name="Schrenkova J."/>
            <person name="Urbanova V."/>
            <person name="Ribeiro J.M."/>
            <person name="Kopacek P."/>
        </authorList>
    </citation>
    <scope>NUCLEOTIDE SEQUENCE</scope>
    <source>
        <tissue evidence="2">Gut</tissue>
    </source>
</reference>
<protein>
    <submittedName>
        <fullName evidence="2">Uncharacterized protein</fullName>
    </submittedName>
</protein>
<organism evidence="2">
    <name type="scientific">Ixodes ricinus</name>
    <name type="common">Common tick</name>
    <name type="synonym">Acarus ricinus</name>
    <dbReference type="NCBI Taxonomy" id="34613"/>
    <lineage>
        <taxon>Eukaryota</taxon>
        <taxon>Metazoa</taxon>
        <taxon>Ecdysozoa</taxon>
        <taxon>Arthropoda</taxon>
        <taxon>Chelicerata</taxon>
        <taxon>Arachnida</taxon>
        <taxon>Acari</taxon>
        <taxon>Parasitiformes</taxon>
        <taxon>Ixodida</taxon>
        <taxon>Ixodoidea</taxon>
        <taxon>Ixodidae</taxon>
        <taxon>Ixodinae</taxon>
        <taxon>Ixodes</taxon>
    </lineage>
</organism>
<proteinExistence type="evidence at transcript level"/>
<feature type="region of interest" description="Disordered" evidence="1">
    <location>
        <begin position="303"/>
        <end position="324"/>
    </location>
</feature>
<accession>A0A131XTY3</accession>
<name>A0A131XTY3_IXORI</name>
<feature type="region of interest" description="Disordered" evidence="1">
    <location>
        <begin position="1"/>
        <end position="25"/>
    </location>
</feature>
<feature type="region of interest" description="Disordered" evidence="1">
    <location>
        <begin position="143"/>
        <end position="164"/>
    </location>
</feature>
<sequence>MESSDSELVLSDEESQSGRGTREPEVDIEAINNTLTEVHQQYSQLLLKYSRALNIIDQLKCQLACSVNSSDDSSQLRIKYDALMLQLEEFRVDGNEIMRYTTNQLKDRADVTPVVNGPMNPKLQSLSPQNDQRAMLENHHISTGFDTSSHEAPKTPTNVVSTTSESSSSVGLELFSRLFAASDAWHSHNAPVLVDEVDSAVAIVQDDVRNVDPRTTQDYEGAAGHISRSHDQHVAERVATSHRKKAALVQPNYHQIAVVYPAQRNAELCSVGCCMAHSCCCCQHLQHSKGPTSTNPLQTVCNSKPAGSSARHDGDTQRRSSATTQVKDFADIPFDKVCSALDVAVKLAGELRKHSRNLLQQFQ</sequence>
<dbReference type="EMBL" id="GEFM01005023">
    <property type="protein sequence ID" value="JAP70773.1"/>
    <property type="molecule type" value="mRNA"/>
</dbReference>
<evidence type="ECO:0000256" key="1">
    <source>
        <dbReference type="SAM" id="MobiDB-lite"/>
    </source>
</evidence>
<dbReference type="AlphaFoldDB" id="A0A131XTY3"/>